<dbReference type="VEuPathDB" id="TriTrypDB:TvY486_1000910"/>
<dbReference type="OMA" id="INKRHGY"/>
<dbReference type="SUPFAM" id="SSF56808">
    <property type="entry name" value="Ribosomal protein L1"/>
    <property type="match status" value="1"/>
</dbReference>
<organism evidence="1">
    <name type="scientific">Trypanosoma vivax (strain Y486)</name>
    <dbReference type="NCBI Taxonomy" id="1055687"/>
    <lineage>
        <taxon>Eukaryota</taxon>
        <taxon>Discoba</taxon>
        <taxon>Euglenozoa</taxon>
        <taxon>Kinetoplastea</taxon>
        <taxon>Metakinetoplastina</taxon>
        <taxon>Trypanosomatida</taxon>
        <taxon>Trypanosomatidae</taxon>
        <taxon>Trypanosoma</taxon>
        <taxon>Duttonella</taxon>
    </lineage>
</organism>
<gene>
    <name evidence="1" type="ORF">TVY486_1000910</name>
</gene>
<sequence length="273" mass="29975">MPQDKRLIVTKAVLYKIKRVSSNEAESVGVFIEFLVPPVVVAQNPELVSRHVFQLPQHTYPRNGRSTCLIVPKVISTSAFKINKRHGYYDAVVTAEAICKRGDAEASRRAAQVAAAFAHFVVDARIVPKLPICITSEAAASGTTATPLTTSVKGKREAITTSTKWSSSPSSALTSTVPRKCVTPLYGLEEGKNLTFLLSQGVVGAVLRSRKQGHLYVRVGHGGMTAGDVCENAKSFIYALKRDFPTVWKYVHEFQMTSSVTEPIRFMEVHLQR</sequence>
<dbReference type="Pfam" id="PF00687">
    <property type="entry name" value="Ribosomal_L1"/>
    <property type="match status" value="1"/>
</dbReference>
<dbReference type="AlphaFoldDB" id="G0U589"/>
<evidence type="ECO:0000313" key="1">
    <source>
        <dbReference type="EMBL" id="CCC51037.1"/>
    </source>
</evidence>
<reference evidence="1" key="1">
    <citation type="journal article" date="2012" name="Proc. Natl. Acad. Sci. U.S.A.">
        <title>Antigenic diversity is generated by distinct evolutionary mechanisms in African trypanosome species.</title>
        <authorList>
            <person name="Jackson A.P."/>
            <person name="Berry A."/>
            <person name="Aslett M."/>
            <person name="Allison H.C."/>
            <person name="Burton P."/>
            <person name="Vavrova-Anderson J."/>
            <person name="Brown R."/>
            <person name="Browne H."/>
            <person name="Corton N."/>
            <person name="Hauser H."/>
            <person name="Gamble J."/>
            <person name="Gilderthorp R."/>
            <person name="Marcello L."/>
            <person name="McQuillan J."/>
            <person name="Otto T.D."/>
            <person name="Quail M.A."/>
            <person name="Sanders M.J."/>
            <person name="van Tonder A."/>
            <person name="Ginger M.L."/>
            <person name="Field M.C."/>
            <person name="Barry J.D."/>
            <person name="Hertz-Fowler C."/>
            <person name="Berriman M."/>
        </authorList>
    </citation>
    <scope>NUCLEOTIDE SEQUENCE</scope>
    <source>
        <strain evidence="1">Y486</strain>
    </source>
</reference>
<dbReference type="EMBL" id="HE573026">
    <property type="protein sequence ID" value="CCC51037.1"/>
    <property type="molecule type" value="Genomic_DNA"/>
</dbReference>
<dbReference type="InterPro" id="IPR023674">
    <property type="entry name" value="Ribosomal_uL1-like"/>
</dbReference>
<dbReference type="InterPro" id="IPR028364">
    <property type="entry name" value="Ribosomal_uL1/biogenesis"/>
</dbReference>
<evidence type="ECO:0008006" key="2">
    <source>
        <dbReference type="Google" id="ProtNLM"/>
    </source>
</evidence>
<proteinExistence type="predicted"/>
<name>G0U589_TRYVY</name>
<protein>
    <recommendedName>
        <fullName evidence="2">Ribosomal protein L1p/L10e family</fullName>
    </recommendedName>
</protein>
<accession>G0U589</accession>